<dbReference type="Gene3D" id="2.40.30.170">
    <property type="match status" value="1"/>
</dbReference>
<dbReference type="SUPFAM" id="SSF111369">
    <property type="entry name" value="HlyD-like secretion proteins"/>
    <property type="match status" value="1"/>
</dbReference>
<evidence type="ECO:0000259" key="4">
    <source>
        <dbReference type="Pfam" id="PF25876"/>
    </source>
</evidence>
<reference evidence="9" key="1">
    <citation type="submission" date="2016-06" db="EMBL/GenBank/DDBJ databases">
        <title>Draft genome sequence of Desulfoplanes formicivorans strain Pf12B.</title>
        <authorList>
            <person name="Watanabe M."/>
            <person name="Kojima H."/>
            <person name="Fukui M."/>
        </authorList>
    </citation>
    <scope>NUCLEOTIDE SEQUENCE [LARGE SCALE GENOMIC DNA]</scope>
    <source>
        <strain evidence="9">Pf12B</strain>
    </source>
</reference>
<dbReference type="PANTHER" id="PTHR30158">
    <property type="entry name" value="ACRA/E-RELATED COMPONENT OF DRUG EFFLUX TRANSPORTER"/>
    <property type="match status" value="1"/>
</dbReference>
<keyword evidence="3" id="KW-0175">Coiled coil</keyword>
<dbReference type="InterPro" id="IPR058627">
    <property type="entry name" value="MdtA-like_C"/>
</dbReference>
<evidence type="ECO:0000256" key="1">
    <source>
        <dbReference type="ARBA" id="ARBA00004196"/>
    </source>
</evidence>
<feature type="domain" description="Multidrug resistance protein MdtA-like barrel-sandwich hybrid" evidence="5">
    <location>
        <begin position="67"/>
        <end position="208"/>
    </location>
</feature>
<dbReference type="EMBL" id="BDFE01000015">
    <property type="protein sequence ID" value="GAU08745.1"/>
    <property type="molecule type" value="Genomic_DNA"/>
</dbReference>
<comment type="subcellular location">
    <subcellularLocation>
        <location evidence="1">Cell envelope</location>
    </subcellularLocation>
</comment>
<feature type="domain" description="Multidrug resistance protein MdtA-like alpha-helical hairpin" evidence="4">
    <location>
        <begin position="107"/>
        <end position="176"/>
    </location>
</feature>
<name>A0A194AHQ2_9BACT</name>
<feature type="coiled-coil region" evidence="3">
    <location>
        <begin position="107"/>
        <end position="172"/>
    </location>
</feature>
<dbReference type="Gene3D" id="1.10.287.470">
    <property type="entry name" value="Helix hairpin bin"/>
    <property type="match status" value="1"/>
</dbReference>
<dbReference type="GO" id="GO:0046677">
    <property type="term" value="P:response to antibiotic"/>
    <property type="evidence" value="ECO:0007669"/>
    <property type="project" value="TreeGrafter"/>
</dbReference>
<evidence type="ECO:0000256" key="2">
    <source>
        <dbReference type="ARBA" id="ARBA00009477"/>
    </source>
</evidence>
<sequence>MHNDHNHHRTCFAVALLGIALFLAAGCKKKENTYVPPPPASVTVSKPLVQTVTNYAEFTGTTEAQQSVEIRPRVEGYLEKILFTPSSYVNKGDLLFVIDPRPYEAKLREAQAELMVRKAELDLAKATLIRKENAYKDRAVSEVDVIEARAKKEQAQAQVESAKASVETARLNLNYTHIKAPISGRIDRSLVDKGNLVGAGTPTLLATIVDDDPMYAYFTVSERDLLYYQEHCKTETFSLNTEQKAFLGLANQPDYPTQGHIDYIDNRLQSTSGTMQVRAVFDNANHWLLPGLFARIRVPLGQVEGALLIPDLALGVDQQGEYVLVVDKDNKVEYRSVTTGTLVHGMRVITKGIGPDDRVIVKGVQKARPGATVNPTEVKPDTLVKTSAPSEAA</sequence>
<dbReference type="InterPro" id="IPR058624">
    <property type="entry name" value="MdtA-like_HH"/>
</dbReference>
<protein>
    <submittedName>
        <fullName evidence="8">RND transporter</fullName>
    </submittedName>
</protein>
<keyword evidence="9" id="KW-1185">Reference proteome</keyword>
<dbReference type="GO" id="GO:0015562">
    <property type="term" value="F:efflux transmembrane transporter activity"/>
    <property type="evidence" value="ECO:0007669"/>
    <property type="project" value="InterPro"/>
</dbReference>
<dbReference type="GO" id="GO:0030313">
    <property type="term" value="C:cell envelope"/>
    <property type="evidence" value="ECO:0007669"/>
    <property type="project" value="UniProtKB-SubCell"/>
</dbReference>
<dbReference type="RefSeq" id="WP_069858496.1">
    <property type="nucleotide sequence ID" value="NZ_BDFE01000015.1"/>
</dbReference>
<evidence type="ECO:0000256" key="3">
    <source>
        <dbReference type="SAM" id="Coils"/>
    </source>
</evidence>
<dbReference type="STRING" id="1592317.DPF_1461"/>
<dbReference type="Proteomes" id="UP000095200">
    <property type="component" value="Unassembled WGS sequence"/>
</dbReference>
<comment type="caution">
    <text evidence="8">The sequence shown here is derived from an EMBL/GenBank/DDBJ whole genome shotgun (WGS) entry which is preliminary data.</text>
</comment>
<dbReference type="GO" id="GO:0005886">
    <property type="term" value="C:plasma membrane"/>
    <property type="evidence" value="ECO:0007669"/>
    <property type="project" value="TreeGrafter"/>
</dbReference>
<dbReference type="NCBIfam" id="TIGR01730">
    <property type="entry name" value="RND_mfp"/>
    <property type="match status" value="1"/>
</dbReference>
<dbReference type="Pfam" id="PF25967">
    <property type="entry name" value="RND-MFP_C"/>
    <property type="match status" value="1"/>
</dbReference>
<accession>A0A194AHQ2</accession>
<dbReference type="Gene3D" id="2.40.50.100">
    <property type="match status" value="1"/>
</dbReference>
<dbReference type="PANTHER" id="PTHR30158:SF10">
    <property type="entry name" value="CATION EFFLUX PUMP"/>
    <property type="match status" value="1"/>
</dbReference>
<evidence type="ECO:0000259" key="7">
    <source>
        <dbReference type="Pfam" id="PF25967"/>
    </source>
</evidence>
<dbReference type="InterPro" id="IPR058626">
    <property type="entry name" value="MdtA-like_b-barrel"/>
</dbReference>
<dbReference type="OrthoDB" id="9772050at2"/>
<organism evidence="8 9">
    <name type="scientific">Desulfoplanes formicivorans</name>
    <dbReference type="NCBI Taxonomy" id="1592317"/>
    <lineage>
        <taxon>Bacteria</taxon>
        <taxon>Pseudomonadati</taxon>
        <taxon>Thermodesulfobacteriota</taxon>
        <taxon>Desulfovibrionia</taxon>
        <taxon>Desulfovibrionales</taxon>
        <taxon>Desulfoplanaceae</taxon>
        <taxon>Desulfoplanes</taxon>
    </lineage>
</organism>
<gene>
    <name evidence="8" type="ORF">DPF_1461</name>
</gene>
<dbReference type="Pfam" id="PF25944">
    <property type="entry name" value="Beta-barrel_RND"/>
    <property type="match status" value="1"/>
</dbReference>
<dbReference type="AlphaFoldDB" id="A0A194AHQ2"/>
<evidence type="ECO:0000313" key="8">
    <source>
        <dbReference type="EMBL" id="GAU08745.1"/>
    </source>
</evidence>
<dbReference type="Gene3D" id="2.40.420.20">
    <property type="match status" value="1"/>
</dbReference>
<dbReference type="FunFam" id="2.40.420.20:FF:000001">
    <property type="entry name" value="Efflux RND transporter periplasmic adaptor subunit"/>
    <property type="match status" value="1"/>
</dbReference>
<evidence type="ECO:0000259" key="6">
    <source>
        <dbReference type="Pfam" id="PF25944"/>
    </source>
</evidence>
<feature type="domain" description="Multidrug resistance protein MdtA-like C-terminal permuted SH3" evidence="7">
    <location>
        <begin position="306"/>
        <end position="366"/>
    </location>
</feature>
<dbReference type="Pfam" id="PF25876">
    <property type="entry name" value="HH_MFP_RND"/>
    <property type="match status" value="1"/>
</dbReference>
<evidence type="ECO:0000259" key="5">
    <source>
        <dbReference type="Pfam" id="PF25917"/>
    </source>
</evidence>
<evidence type="ECO:0000313" key="9">
    <source>
        <dbReference type="Proteomes" id="UP000095200"/>
    </source>
</evidence>
<comment type="similarity">
    <text evidence="2">Belongs to the membrane fusion protein (MFP) (TC 8.A.1) family.</text>
</comment>
<dbReference type="InterPro" id="IPR058625">
    <property type="entry name" value="MdtA-like_BSH"/>
</dbReference>
<dbReference type="InterPro" id="IPR006143">
    <property type="entry name" value="RND_pump_MFP"/>
</dbReference>
<dbReference type="Pfam" id="PF25917">
    <property type="entry name" value="BSH_RND"/>
    <property type="match status" value="1"/>
</dbReference>
<proteinExistence type="inferred from homology"/>
<feature type="domain" description="Multidrug resistance protein MdtA-like beta-barrel" evidence="6">
    <location>
        <begin position="213"/>
        <end position="301"/>
    </location>
</feature>